<evidence type="ECO:0000256" key="2">
    <source>
        <dbReference type="ARBA" id="ARBA00023125"/>
    </source>
</evidence>
<protein>
    <submittedName>
        <fullName evidence="5">ArsR/SmtB family transcription factor</fullName>
    </submittedName>
</protein>
<gene>
    <name evidence="5" type="ORF">ACEZDJ_29260</name>
</gene>
<accession>A0ABV6UV78</accession>
<dbReference type="SMART" id="SM00418">
    <property type="entry name" value="HTH_ARSR"/>
    <property type="match status" value="1"/>
</dbReference>
<dbReference type="PANTHER" id="PTHR43132:SF6">
    <property type="entry name" value="HTH-TYPE TRANSCRIPTIONAL REPRESSOR CZRA"/>
    <property type="match status" value="1"/>
</dbReference>
<feature type="domain" description="HTH arsR-type" evidence="4">
    <location>
        <begin position="259"/>
        <end position="334"/>
    </location>
</feature>
<comment type="caution">
    <text evidence="5">The sequence shown here is derived from an EMBL/GenBank/DDBJ whole genome shotgun (WGS) entry which is preliminary data.</text>
</comment>
<evidence type="ECO:0000313" key="5">
    <source>
        <dbReference type="EMBL" id="MFC1405380.1"/>
    </source>
</evidence>
<dbReference type="Gene3D" id="1.10.10.10">
    <property type="entry name" value="Winged helix-like DNA-binding domain superfamily/Winged helix DNA-binding domain"/>
    <property type="match status" value="1"/>
</dbReference>
<evidence type="ECO:0000256" key="3">
    <source>
        <dbReference type="ARBA" id="ARBA00023163"/>
    </source>
</evidence>
<keyword evidence="1" id="KW-0805">Transcription regulation</keyword>
<reference evidence="5 6" key="1">
    <citation type="submission" date="2024-09" db="EMBL/GenBank/DDBJ databases">
        <authorList>
            <person name="Lee S.D."/>
        </authorList>
    </citation>
    <scope>NUCLEOTIDE SEQUENCE [LARGE SCALE GENOMIC DNA]</scope>
    <source>
        <strain evidence="5 6">N1-5</strain>
    </source>
</reference>
<keyword evidence="2" id="KW-0238">DNA-binding</keyword>
<dbReference type="Pfam" id="PF12840">
    <property type="entry name" value="HTH_20"/>
    <property type="match status" value="1"/>
</dbReference>
<dbReference type="InterPro" id="IPR001845">
    <property type="entry name" value="HTH_ArsR_DNA-bd_dom"/>
</dbReference>
<proteinExistence type="predicted"/>
<keyword evidence="6" id="KW-1185">Reference proteome</keyword>
<sequence>MVRFRLGLADLASTAFACSALQEAVLSIRMWTHPGYYAEQIPWFRRLRDDFELLDPADTGLLLSLVASNRWIPDFLTPRPSSPSPSFPDELAALRATPPELIRADLGRTYLPHDRVLPAPLREGLDDPARLLARIADAIEAYWDRCLAPAWWPRARSVLDADIVYRARRLAQGGADALFADIDPRLRWQQGTLTIAWDHWPDLPSGEVPVDGKGLVLVPTLFAQGAITAIEPGAAPLIIYPARGRATMAETVSPPPTDAALERLLGRARARLLVLLGEPASTTELARRLGVTPAAVSQHLGVLLQARLLHRARHGRSVLYARTALGDDLCRGNG</sequence>
<dbReference type="RefSeq" id="WP_030262412.1">
    <property type="nucleotide sequence ID" value="NZ_JBHEZZ010000020.1"/>
</dbReference>
<dbReference type="Proteomes" id="UP001592528">
    <property type="component" value="Unassembled WGS sequence"/>
</dbReference>
<dbReference type="InterPro" id="IPR011991">
    <property type="entry name" value="ArsR-like_HTH"/>
</dbReference>
<evidence type="ECO:0000256" key="1">
    <source>
        <dbReference type="ARBA" id="ARBA00023015"/>
    </source>
</evidence>
<dbReference type="SUPFAM" id="SSF46785">
    <property type="entry name" value="Winged helix' DNA-binding domain"/>
    <property type="match status" value="1"/>
</dbReference>
<dbReference type="EMBL" id="JBHEZZ010000020">
    <property type="protein sequence ID" value="MFC1405380.1"/>
    <property type="molecule type" value="Genomic_DNA"/>
</dbReference>
<dbReference type="CDD" id="cd00090">
    <property type="entry name" value="HTH_ARSR"/>
    <property type="match status" value="1"/>
</dbReference>
<name>A0ABV6UV78_9ACTN</name>
<dbReference type="PANTHER" id="PTHR43132">
    <property type="entry name" value="ARSENICAL RESISTANCE OPERON REPRESSOR ARSR-RELATED"/>
    <property type="match status" value="1"/>
</dbReference>
<dbReference type="InterPro" id="IPR051011">
    <property type="entry name" value="Metal_resp_trans_reg"/>
</dbReference>
<dbReference type="InterPro" id="IPR036390">
    <property type="entry name" value="WH_DNA-bd_sf"/>
</dbReference>
<organism evidence="5 6">
    <name type="scientific">Streptacidiphilus cavernicola</name>
    <dbReference type="NCBI Taxonomy" id="3342716"/>
    <lineage>
        <taxon>Bacteria</taxon>
        <taxon>Bacillati</taxon>
        <taxon>Actinomycetota</taxon>
        <taxon>Actinomycetes</taxon>
        <taxon>Kitasatosporales</taxon>
        <taxon>Streptomycetaceae</taxon>
        <taxon>Streptacidiphilus</taxon>
    </lineage>
</organism>
<evidence type="ECO:0000259" key="4">
    <source>
        <dbReference type="SMART" id="SM00418"/>
    </source>
</evidence>
<keyword evidence="3" id="KW-0804">Transcription</keyword>
<dbReference type="InterPro" id="IPR036388">
    <property type="entry name" value="WH-like_DNA-bd_sf"/>
</dbReference>
<evidence type="ECO:0000313" key="6">
    <source>
        <dbReference type="Proteomes" id="UP001592528"/>
    </source>
</evidence>